<evidence type="ECO:0000313" key="1">
    <source>
        <dbReference type="EMBL" id="CAE7279245.1"/>
    </source>
</evidence>
<reference evidence="1" key="1">
    <citation type="submission" date="2021-02" db="EMBL/GenBank/DDBJ databases">
        <authorList>
            <person name="Dougan E. K."/>
            <person name="Rhodes N."/>
            <person name="Thang M."/>
            <person name="Chan C."/>
        </authorList>
    </citation>
    <scope>NUCLEOTIDE SEQUENCE</scope>
</reference>
<sequence>MALTPIRITALRHSAFYSPLLYTIKSGLLQSQGLEPHYEPGTPSNPALEQVRNGTAHLSQLAVAASFAELEKGTKQPDIVHFAQINARDGFFLCRRGSGKGFDWRELENKE</sequence>
<keyword evidence="2" id="KW-1185">Reference proteome</keyword>
<gene>
    <name evidence="1" type="primary">ytlA</name>
    <name evidence="1" type="ORF">SNEC2469_LOCUS6797</name>
</gene>
<dbReference type="EMBL" id="CAJNJA010011764">
    <property type="protein sequence ID" value="CAE7279245.1"/>
    <property type="molecule type" value="Genomic_DNA"/>
</dbReference>
<dbReference type="AlphaFoldDB" id="A0A812MUN9"/>
<accession>A0A812MUN9</accession>
<proteinExistence type="predicted"/>
<feature type="non-terminal residue" evidence="1">
    <location>
        <position position="1"/>
    </location>
</feature>
<name>A0A812MUN9_9DINO</name>
<dbReference type="Proteomes" id="UP000601435">
    <property type="component" value="Unassembled WGS sequence"/>
</dbReference>
<comment type="caution">
    <text evidence="1">The sequence shown here is derived from an EMBL/GenBank/DDBJ whole genome shotgun (WGS) entry which is preliminary data.</text>
</comment>
<organism evidence="1 2">
    <name type="scientific">Symbiodinium necroappetens</name>
    <dbReference type="NCBI Taxonomy" id="1628268"/>
    <lineage>
        <taxon>Eukaryota</taxon>
        <taxon>Sar</taxon>
        <taxon>Alveolata</taxon>
        <taxon>Dinophyceae</taxon>
        <taxon>Suessiales</taxon>
        <taxon>Symbiodiniaceae</taxon>
        <taxon>Symbiodinium</taxon>
    </lineage>
</organism>
<protein>
    <submittedName>
        <fullName evidence="1">YtlA protein</fullName>
    </submittedName>
</protein>
<evidence type="ECO:0000313" key="2">
    <source>
        <dbReference type="Proteomes" id="UP000601435"/>
    </source>
</evidence>